<sequence>MFTLAHSAVALTTLLSSTFGAPVPATSDPALLLTASHIAAHPAATEADQLLTGSWHAVDFPAVTLDFSAPSKLTYQGDCNPTSQADATLTPEGTLVVTGGGTTRMACSPEENELGQQLRSVLLAHPQVLAGDHGELVLQHGDKRIAFQR</sequence>
<accession>S2Z260</accession>
<evidence type="ECO:0000313" key="3">
    <source>
        <dbReference type="EMBL" id="EPD68365.1"/>
    </source>
</evidence>
<evidence type="ECO:0000256" key="1">
    <source>
        <dbReference type="SAM" id="SignalP"/>
    </source>
</evidence>
<dbReference type="RefSeq" id="WP_016458291.1">
    <property type="nucleotide sequence ID" value="NZ_KE150447.1"/>
</dbReference>
<dbReference type="AlphaFoldDB" id="S2Z260"/>
<keyword evidence="1" id="KW-0732">Signal</keyword>
<name>S2Z260_9CORY</name>
<dbReference type="PATRIC" id="fig|1125779.3.peg.1506"/>
<dbReference type="InterPro" id="IPR005184">
    <property type="entry name" value="DUF306_Meta_HslJ"/>
</dbReference>
<feature type="signal peptide" evidence="1">
    <location>
        <begin position="1"/>
        <end position="21"/>
    </location>
</feature>
<dbReference type="Pfam" id="PF03724">
    <property type="entry name" value="META"/>
    <property type="match status" value="1"/>
</dbReference>
<reference evidence="3 4" key="1">
    <citation type="submission" date="2013-05" db="EMBL/GenBank/DDBJ databases">
        <title>The Genome Sequence of Corynebacterium pyruviciproducens 1773O (ATCC BAA-1742).</title>
        <authorList>
            <consortium name="The Broad Institute Genomics Platform"/>
            <person name="Earl A."/>
            <person name="Ward D."/>
            <person name="Feldgarden M."/>
            <person name="Gevers D."/>
            <person name="Tong J."/>
            <person name="Walker B."/>
            <person name="Young S."/>
            <person name="Zeng Q."/>
            <person name="Gargeya S."/>
            <person name="Fitzgerald M."/>
            <person name="Haas B."/>
            <person name="Abouelleil A."/>
            <person name="Allen A.W."/>
            <person name="Alvarado L."/>
            <person name="Arachchi H.M."/>
            <person name="Berlin A.M."/>
            <person name="Chapman S.B."/>
            <person name="Gainer-Dewar J."/>
            <person name="Goldberg J."/>
            <person name="Griggs A."/>
            <person name="Gujja S."/>
            <person name="Hansen M."/>
            <person name="Howarth C."/>
            <person name="Imamovic A."/>
            <person name="Ireland A."/>
            <person name="Larimer J."/>
            <person name="McCowan C."/>
            <person name="Murphy C."/>
            <person name="Pearson M."/>
            <person name="Poon T.W."/>
            <person name="Priest M."/>
            <person name="Roberts A."/>
            <person name="Saif S."/>
            <person name="Shea T."/>
            <person name="Sisk P."/>
            <person name="Sykes S."/>
            <person name="Wortman J."/>
            <person name="Nusbaum C."/>
            <person name="Birren B."/>
        </authorList>
    </citation>
    <scope>NUCLEOTIDE SEQUENCE [LARGE SCALE GENOMIC DNA]</scope>
    <source>
        <strain evidence="3 4">ATCC BAA-1742</strain>
    </source>
</reference>
<evidence type="ECO:0000313" key="4">
    <source>
        <dbReference type="Proteomes" id="UP000014408"/>
    </source>
</evidence>
<proteinExistence type="predicted"/>
<dbReference type="Proteomes" id="UP000014408">
    <property type="component" value="Unassembled WGS sequence"/>
</dbReference>
<keyword evidence="4" id="KW-1185">Reference proteome</keyword>
<evidence type="ECO:0000259" key="2">
    <source>
        <dbReference type="Pfam" id="PF03724"/>
    </source>
</evidence>
<feature type="chain" id="PRO_5039659627" description="DUF306 domain-containing protein" evidence="1">
    <location>
        <begin position="22"/>
        <end position="149"/>
    </location>
</feature>
<feature type="domain" description="DUF306" evidence="2">
    <location>
        <begin position="62"/>
        <end position="143"/>
    </location>
</feature>
<dbReference type="HOGENOM" id="CLU_1746555_0_0_11"/>
<gene>
    <name evidence="3" type="ORF">HMPREF1219_01545</name>
</gene>
<dbReference type="EMBL" id="ATBY01000015">
    <property type="protein sequence ID" value="EPD68365.1"/>
    <property type="molecule type" value="Genomic_DNA"/>
</dbReference>
<dbReference type="InterPro" id="IPR038670">
    <property type="entry name" value="HslJ-like_sf"/>
</dbReference>
<protein>
    <recommendedName>
        <fullName evidence="2">DUF306 domain-containing protein</fullName>
    </recommendedName>
</protein>
<dbReference type="Gene3D" id="2.40.128.270">
    <property type="match status" value="1"/>
</dbReference>
<organism evidence="3 4">
    <name type="scientific">Corynebacterium pyruviciproducens ATCC BAA-1742</name>
    <dbReference type="NCBI Taxonomy" id="1125779"/>
    <lineage>
        <taxon>Bacteria</taxon>
        <taxon>Bacillati</taxon>
        <taxon>Actinomycetota</taxon>
        <taxon>Actinomycetes</taxon>
        <taxon>Mycobacteriales</taxon>
        <taxon>Corynebacteriaceae</taxon>
        <taxon>Corynebacterium</taxon>
    </lineage>
</organism>
<comment type="caution">
    <text evidence="3">The sequence shown here is derived from an EMBL/GenBank/DDBJ whole genome shotgun (WGS) entry which is preliminary data.</text>
</comment>
<dbReference type="eggNOG" id="ENOG5031Q7A">
    <property type="taxonomic scope" value="Bacteria"/>
</dbReference>